<keyword evidence="1" id="KW-0472">Membrane</keyword>
<keyword evidence="2" id="KW-0732">Signal</keyword>
<evidence type="ECO:0000313" key="4">
    <source>
        <dbReference type="Proteomes" id="UP000231550"/>
    </source>
</evidence>
<feature type="signal peptide" evidence="2">
    <location>
        <begin position="1"/>
        <end position="24"/>
    </location>
</feature>
<dbReference type="Pfam" id="PF18895">
    <property type="entry name" value="T4SS_pilin"/>
    <property type="match status" value="1"/>
</dbReference>
<proteinExistence type="predicted"/>
<dbReference type="EMBL" id="PCVN01000021">
    <property type="protein sequence ID" value="PIQ74701.1"/>
    <property type="molecule type" value="Genomic_DNA"/>
</dbReference>
<feature type="transmembrane region" description="Helical" evidence="1">
    <location>
        <begin position="88"/>
        <end position="112"/>
    </location>
</feature>
<keyword evidence="1" id="KW-0812">Transmembrane</keyword>
<comment type="caution">
    <text evidence="3">The sequence shown here is derived from an EMBL/GenBank/DDBJ whole genome shotgun (WGS) entry which is preliminary data.</text>
</comment>
<evidence type="ECO:0000256" key="1">
    <source>
        <dbReference type="SAM" id="Phobius"/>
    </source>
</evidence>
<dbReference type="InterPro" id="IPR043993">
    <property type="entry name" value="T4SS_pilin"/>
</dbReference>
<gene>
    <name evidence="3" type="ORF">COV85_00705</name>
</gene>
<accession>A0A2H0KRB5</accession>
<dbReference type="Proteomes" id="UP000231550">
    <property type="component" value="Unassembled WGS sequence"/>
</dbReference>
<organism evidence="3 4">
    <name type="scientific">Candidatus Portnoybacteria bacterium CG11_big_fil_rev_8_21_14_0_20_44_10</name>
    <dbReference type="NCBI Taxonomy" id="1974818"/>
    <lineage>
        <taxon>Bacteria</taxon>
        <taxon>Candidatus Portnoyibacteriota</taxon>
    </lineage>
</organism>
<sequence length="119" mass="12503">MNKRIAKLALCGTSFLVLPLFALAIEPYDAPRGQTITLTSIMNAIVAIANFMIYVGVAVAVIFVIWGGIAYMMAGGDDTKTETAKKRIITGIIGAAIIIGVGAIIRTLQYILVTSGTLG</sequence>
<evidence type="ECO:0000313" key="3">
    <source>
        <dbReference type="EMBL" id="PIQ74701.1"/>
    </source>
</evidence>
<reference evidence="3 4" key="1">
    <citation type="submission" date="2017-09" db="EMBL/GenBank/DDBJ databases">
        <title>Depth-based differentiation of microbial function through sediment-hosted aquifers and enrichment of novel symbionts in the deep terrestrial subsurface.</title>
        <authorList>
            <person name="Probst A.J."/>
            <person name="Ladd B."/>
            <person name="Jarett J.K."/>
            <person name="Geller-Mcgrath D.E."/>
            <person name="Sieber C.M."/>
            <person name="Emerson J.B."/>
            <person name="Anantharaman K."/>
            <person name="Thomas B.C."/>
            <person name="Malmstrom R."/>
            <person name="Stieglmeier M."/>
            <person name="Klingl A."/>
            <person name="Woyke T."/>
            <person name="Ryan C.M."/>
            <person name="Banfield J.F."/>
        </authorList>
    </citation>
    <scope>NUCLEOTIDE SEQUENCE [LARGE SCALE GENOMIC DNA]</scope>
    <source>
        <strain evidence="3">CG11_big_fil_rev_8_21_14_0_20_44_10</strain>
    </source>
</reference>
<name>A0A2H0KRB5_9BACT</name>
<keyword evidence="1" id="KW-1133">Transmembrane helix</keyword>
<feature type="transmembrane region" description="Helical" evidence="1">
    <location>
        <begin position="40"/>
        <end position="67"/>
    </location>
</feature>
<evidence type="ECO:0000256" key="2">
    <source>
        <dbReference type="SAM" id="SignalP"/>
    </source>
</evidence>
<dbReference type="AlphaFoldDB" id="A0A2H0KRB5"/>
<protein>
    <submittedName>
        <fullName evidence="3">Uncharacterized protein</fullName>
    </submittedName>
</protein>
<feature type="chain" id="PRO_5013681819" evidence="2">
    <location>
        <begin position="25"/>
        <end position="119"/>
    </location>
</feature>